<dbReference type="SMART" id="SM00642">
    <property type="entry name" value="Aamy"/>
    <property type="match status" value="1"/>
</dbReference>
<evidence type="ECO:0000259" key="3">
    <source>
        <dbReference type="SMART" id="SM00642"/>
    </source>
</evidence>
<organism evidence="4 5">
    <name type="scientific">Sarcina ventriculi</name>
    <name type="common">Clostridium ventriculi</name>
    <dbReference type="NCBI Taxonomy" id="1267"/>
    <lineage>
        <taxon>Bacteria</taxon>
        <taxon>Bacillati</taxon>
        <taxon>Bacillota</taxon>
        <taxon>Clostridia</taxon>
        <taxon>Eubacteriales</taxon>
        <taxon>Clostridiaceae</taxon>
        <taxon>Sarcina</taxon>
    </lineage>
</organism>
<evidence type="ECO:0000313" key="4">
    <source>
        <dbReference type="EMBL" id="CUN77262.1"/>
    </source>
</evidence>
<keyword evidence="5" id="KW-1185">Reference proteome</keyword>
<dbReference type="PANTHER" id="PTHR10357:SF210">
    <property type="entry name" value="MALTODEXTRIN GLUCOSIDASE"/>
    <property type="match status" value="1"/>
</dbReference>
<keyword evidence="2 4" id="KW-0326">Glycosidase</keyword>
<evidence type="ECO:0000256" key="2">
    <source>
        <dbReference type="ARBA" id="ARBA00023295"/>
    </source>
</evidence>
<dbReference type="SUPFAM" id="SSF51011">
    <property type="entry name" value="Glycosyl hydrolase domain"/>
    <property type="match status" value="1"/>
</dbReference>
<dbReference type="Pfam" id="PF00128">
    <property type="entry name" value="Alpha-amylase"/>
    <property type="match status" value="1"/>
</dbReference>
<dbReference type="InterPro" id="IPR017853">
    <property type="entry name" value="GH"/>
</dbReference>
<evidence type="ECO:0000313" key="5">
    <source>
        <dbReference type="Proteomes" id="UP000095488"/>
    </source>
</evidence>
<dbReference type="SUPFAM" id="SSF51445">
    <property type="entry name" value="(Trans)glycosidases"/>
    <property type="match status" value="1"/>
</dbReference>
<dbReference type="RefSeq" id="WP_055258346.1">
    <property type="nucleotide sequence ID" value="NZ_CABIXL010000003.1"/>
</dbReference>
<dbReference type="Gene3D" id="3.20.20.80">
    <property type="entry name" value="Glycosidases"/>
    <property type="match status" value="1"/>
</dbReference>
<dbReference type="GO" id="GO:0047798">
    <property type="term" value="F:cyclomaltodextrinase activity"/>
    <property type="evidence" value="ECO:0007669"/>
    <property type="project" value="UniProtKB-EC"/>
</dbReference>
<dbReference type="CDD" id="cd11353">
    <property type="entry name" value="AmyAc_euk_bac_CMD_like"/>
    <property type="match status" value="1"/>
</dbReference>
<dbReference type="EMBL" id="CYZR01000003">
    <property type="protein sequence ID" value="CUN77262.1"/>
    <property type="molecule type" value="Genomic_DNA"/>
</dbReference>
<proteinExistence type="predicted"/>
<dbReference type="PANTHER" id="PTHR10357">
    <property type="entry name" value="ALPHA-AMYLASE FAMILY MEMBER"/>
    <property type="match status" value="1"/>
</dbReference>
<reference evidence="4 5" key="1">
    <citation type="submission" date="2015-09" db="EMBL/GenBank/DDBJ databases">
        <authorList>
            <consortium name="Pathogen Informatics"/>
        </authorList>
    </citation>
    <scope>NUCLEOTIDE SEQUENCE [LARGE SCALE GENOMIC DNA]</scope>
    <source>
        <strain evidence="4 5">2789STDY5834858</strain>
    </source>
</reference>
<feature type="domain" description="Glycosyl hydrolase family 13 catalytic" evidence="3">
    <location>
        <begin position="10"/>
        <end position="352"/>
    </location>
</feature>
<sequence>MWYENAIIYHIYPLGFCNAQQFNDFKMKPINRIKKVGEWAQYLKDLGVNTVFLGPVFESSSHGYDTANYFKIDRRLGTNEDFKEVCKILHSLGIRIVLDGVFNHVGRNFWAFSEFLKNRSHKEWFNINLAGNSPYNDGFWYEGWEGHYELVKLNLFNKEVRDYLLSVIKFWIDEFLIDGIRFDVAYSLNHDFIKEVHNMTKKSGRDFWLMGEMIHGDYNSIMNDTMMDSVTNYECYKGIYSSFNSRNMFEIGYSLNRQFGEEGWSLYKNKLLYTFVDNHDVTRFATIIKEKAHIPLGYALMFAMPGIPSIYYGSEWGIEGEKSKGDSVLRPSLEKPIKNYLSDYIQKLCQIRKKSKALQIGSYKTIFQTNNQFAFLRAYNGEKIVFAVNIDDKPYTINLKWINGENFLDGARVQEQINLKSFDSAFIKII</sequence>
<keyword evidence="1 4" id="KW-0378">Hydrolase</keyword>
<comment type="caution">
    <text evidence="4">The sequence shown here is derived from an EMBL/GenBank/DDBJ whole genome shotgun (WGS) entry which is preliminary data.</text>
</comment>
<protein>
    <submittedName>
        <fullName evidence="4">Cyclomaltodextrinase</fullName>
        <ecNumber evidence="4">3.2.1.54</ecNumber>
    </submittedName>
</protein>
<accession>A0ABM9UPL4</accession>
<dbReference type="EC" id="3.2.1.54" evidence="4"/>
<name>A0ABM9UPL4_SARVE</name>
<evidence type="ECO:0000256" key="1">
    <source>
        <dbReference type="ARBA" id="ARBA00022801"/>
    </source>
</evidence>
<dbReference type="Proteomes" id="UP000095488">
    <property type="component" value="Unassembled WGS sequence"/>
</dbReference>
<dbReference type="Gene3D" id="2.60.40.1180">
    <property type="entry name" value="Golgi alpha-mannosidase II"/>
    <property type="match status" value="1"/>
</dbReference>
<gene>
    <name evidence="4" type="ORF">ERS852473_01053</name>
</gene>
<dbReference type="InterPro" id="IPR006047">
    <property type="entry name" value="GH13_cat_dom"/>
</dbReference>
<dbReference type="InterPro" id="IPR013780">
    <property type="entry name" value="Glyco_hydro_b"/>
</dbReference>